<evidence type="ECO:0000313" key="2">
    <source>
        <dbReference type="EMBL" id="KAG2219185.1"/>
    </source>
</evidence>
<dbReference type="AlphaFoldDB" id="A0A8H7VG20"/>
<feature type="compositionally biased region" description="Basic and acidic residues" evidence="1">
    <location>
        <begin position="135"/>
        <end position="147"/>
    </location>
</feature>
<keyword evidence="3" id="KW-1185">Reference proteome</keyword>
<dbReference type="EMBL" id="JAEPRB010000191">
    <property type="protein sequence ID" value="KAG2219185.1"/>
    <property type="molecule type" value="Genomic_DNA"/>
</dbReference>
<evidence type="ECO:0000256" key="1">
    <source>
        <dbReference type="SAM" id="MobiDB-lite"/>
    </source>
</evidence>
<protein>
    <submittedName>
        <fullName evidence="2">Uncharacterized protein</fullName>
    </submittedName>
</protein>
<reference evidence="2 3" key="1">
    <citation type="submission" date="2020-12" db="EMBL/GenBank/DDBJ databases">
        <title>Metabolic potential, ecology and presence of endohyphal bacteria is reflected in genomic diversity of Mucoromycotina.</title>
        <authorList>
            <person name="Muszewska A."/>
            <person name="Okrasinska A."/>
            <person name="Steczkiewicz K."/>
            <person name="Drgas O."/>
            <person name="Orlowska M."/>
            <person name="Perlinska-Lenart U."/>
            <person name="Aleksandrzak-Piekarczyk T."/>
            <person name="Szatraj K."/>
            <person name="Zielenkiewicz U."/>
            <person name="Pilsyk S."/>
            <person name="Malc E."/>
            <person name="Mieczkowski P."/>
            <person name="Kruszewska J.S."/>
            <person name="Biernat P."/>
            <person name="Pawlowska J."/>
        </authorList>
    </citation>
    <scope>NUCLEOTIDE SEQUENCE [LARGE SCALE GENOMIC DNA]</scope>
    <source>
        <strain evidence="2 3">CBS 142.35</strain>
    </source>
</reference>
<sequence length="212" mass="22701">MKFLKIKLNDNLWLFNKSFSPLYYSTSNSNITEDLNKSSNNTENAISTTDGTSNPSVDVNVHTDGLTVLGEGLKVIGHAIENNAPAITAAAAAGGGTAIILKTLPPKERAAAILGAGAISSGTVLASQAIKEASKHLEKSSVPDRTDNNSPDNSFINSPYENSNEFINLINKEPFFVNSPNEELEYLTHKLELIPKLESLTVGIRNSGICNE</sequence>
<evidence type="ECO:0000313" key="3">
    <source>
        <dbReference type="Proteomes" id="UP000646827"/>
    </source>
</evidence>
<feature type="compositionally biased region" description="Polar residues" evidence="1">
    <location>
        <begin position="148"/>
        <end position="157"/>
    </location>
</feature>
<accession>A0A8H7VG20</accession>
<gene>
    <name evidence="2" type="ORF">INT45_008360</name>
</gene>
<name>A0A8H7VG20_9FUNG</name>
<proteinExistence type="predicted"/>
<organism evidence="2 3">
    <name type="scientific">Circinella minor</name>
    <dbReference type="NCBI Taxonomy" id="1195481"/>
    <lineage>
        <taxon>Eukaryota</taxon>
        <taxon>Fungi</taxon>
        <taxon>Fungi incertae sedis</taxon>
        <taxon>Mucoromycota</taxon>
        <taxon>Mucoromycotina</taxon>
        <taxon>Mucoromycetes</taxon>
        <taxon>Mucorales</taxon>
        <taxon>Lichtheimiaceae</taxon>
        <taxon>Circinella</taxon>
    </lineage>
</organism>
<comment type="caution">
    <text evidence="2">The sequence shown here is derived from an EMBL/GenBank/DDBJ whole genome shotgun (WGS) entry which is preliminary data.</text>
</comment>
<feature type="region of interest" description="Disordered" evidence="1">
    <location>
        <begin position="135"/>
        <end position="157"/>
    </location>
</feature>
<dbReference type="Proteomes" id="UP000646827">
    <property type="component" value="Unassembled WGS sequence"/>
</dbReference>